<dbReference type="GO" id="GO:0016491">
    <property type="term" value="F:oxidoreductase activity"/>
    <property type="evidence" value="ECO:0007669"/>
    <property type="project" value="UniProtKB-KW"/>
</dbReference>
<proteinExistence type="predicted"/>
<protein>
    <submittedName>
        <fullName evidence="4">Hydroxyacid oxidase 1</fullName>
    </submittedName>
</protein>
<evidence type="ECO:0000256" key="1">
    <source>
        <dbReference type="ARBA" id="ARBA00001917"/>
    </source>
</evidence>
<dbReference type="PANTHER" id="PTHR10578:SF149">
    <property type="entry name" value="2-HYDROXYACID OXIDASE 2"/>
    <property type="match status" value="1"/>
</dbReference>
<dbReference type="SUPFAM" id="SSF51395">
    <property type="entry name" value="FMN-linked oxidoreductases"/>
    <property type="match status" value="1"/>
</dbReference>
<gene>
    <name evidence="4" type="primary">X975_24103</name>
    <name evidence="4" type="ORF">CEXT_144401</name>
</gene>
<dbReference type="Gene3D" id="3.20.20.70">
    <property type="entry name" value="Aldolase class I"/>
    <property type="match status" value="1"/>
</dbReference>
<reference evidence="4 5" key="1">
    <citation type="submission" date="2021-06" db="EMBL/GenBank/DDBJ databases">
        <title>Caerostris extrusa draft genome.</title>
        <authorList>
            <person name="Kono N."/>
            <person name="Arakawa K."/>
        </authorList>
    </citation>
    <scope>NUCLEOTIDE SEQUENCE [LARGE SCALE GENOMIC DNA]</scope>
</reference>
<feature type="domain" description="FMN hydroxy acid dehydrogenase" evidence="3">
    <location>
        <begin position="1"/>
        <end position="95"/>
    </location>
</feature>
<dbReference type="InterPro" id="IPR013785">
    <property type="entry name" value="Aldolase_TIM"/>
</dbReference>
<dbReference type="Pfam" id="PF01070">
    <property type="entry name" value="FMN_dh"/>
    <property type="match status" value="1"/>
</dbReference>
<keyword evidence="2" id="KW-0560">Oxidoreductase</keyword>
<dbReference type="InterPro" id="IPR037396">
    <property type="entry name" value="FMN_HAD"/>
</dbReference>
<comment type="caution">
    <text evidence="4">The sequence shown here is derived from an EMBL/GenBank/DDBJ whole genome shotgun (WGS) entry which is preliminary data.</text>
</comment>
<accession>A0AAV4Y9L0</accession>
<keyword evidence="5" id="KW-1185">Reference proteome</keyword>
<dbReference type="InterPro" id="IPR000262">
    <property type="entry name" value="FMN-dep_DH"/>
</dbReference>
<evidence type="ECO:0000259" key="3">
    <source>
        <dbReference type="PROSITE" id="PS51349"/>
    </source>
</evidence>
<organism evidence="4 5">
    <name type="scientific">Caerostris extrusa</name>
    <name type="common">Bark spider</name>
    <name type="synonym">Caerostris bankana</name>
    <dbReference type="NCBI Taxonomy" id="172846"/>
    <lineage>
        <taxon>Eukaryota</taxon>
        <taxon>Metazoa</taxon>
        <taxon>Ecdysozoa</taxon>
        <taxon>Arthropoda</taxon>
        <taxon>Chelicerata</taxon>
        <taxon>Arachnida</taxon>
        <taxon>Araneae</taxon>
        <taxon>Araneomorphae</taxon>
        <taxon>Entelegynae</taxon>
        <taxon>Araneoidea</taxon>
        <taxon>Araneidae</taxon>
        <taxon>Caerostris</taxon>
    </lineage>
</organism>
<dbReference type="EMBL" id="BPLR01001683">
    <property type="protein sequence ID" value="GIZ04033.1"/>
    <property type="molecule type" value="Genomic_DNA"/>
</dbReference>
<dbReference type="AlphaFoldDB" id="A0AAV4Y9L0"/>
<dbReference type="PANTHER" id="PTHR10578">
    <property type="entry name" value="S -2-HYDROXY-ACID OXIDASE-RELATED"/>
    <property type="match status" value="1"/>
</dbReference>
<comment type="cofactor">
    <cofactor evidence="1">
        <name>FMN</name>
        <dbReference type="ChEBI" id="CHEBI:58210"/>
    </cofactor>
</comment>
<dbReference type="Proteomes" id="UP001054945">
    <property type="component" value="Unassembled WGS sequence"/>
</dbReference>
<dbReference type="PROSITE" id="PS51349">
    <property type="entry name" value="FMN_HYDROXY_ACID_DH_2"/>
    <property type="match status" value="1"/>
</dbReference>
<name>A0AAV4Y9L0_CAEEX</name>
<sequence length="95" mass="10960">MLCLKDFEEYAEKTMDRKSWAFFSQGAERELTLRENLRAYTRYALIPRVLCSKSDRDLSTTLLGEKVSLPVGIAPTAYQRLAHPERRSCSRKGCK</sequence>
<evidence type="ECO:0000256" key="2">
    <source>
        <dbReference type="ARBA" id="ARBA00023002"/>
    </source>
</evidence>
<evidence type="ECO:0000313" key="5">
    <source>
        <dbReference type="Proteomes" id="UP001054945"/>
    </source>
</evidence>
<evidence type="ECO:0000313" key="4">
    <source>
        <dbReference type="EMBL" id="GIZ04033.1"/>
    </source>
</evidence>